<evidence type="ECO:0000313" key="2">
    <source>
        <dbReference type="EMBL" id="KAK3492592.1"/>
    </source>
</evidence>
<comment type="caution">
    <text evidence="2">The sequence shown here is derived from an EMBL/GenBank/DDBJ whole genome shotgun (WGS) entry which is preliminary data.</text>
</comment>
<dbReference type="PANTHER" id="PTHR42076">
    <property type="entry name" value="CYANOVIRIN-N HOMOLOG"/>
    <property type="match status" value="1"/>
</dbReference>
<dbReference type="GeneID" id="87872630"/>
<name>A0AAJ0I7W6_9PEZI</name>
<dbReference type="AlphaFoldDB" id="A0AAJ0I7W6"/>
<organism evidence="2 3">
    <name type="scientific">Neurospora hispaniola</name>
    <dbReference type="NCBI Taxonomy" id="588809"/>
    <lineage>
        <taxon>Eukaryota</taxon>
        <taxon>Fungi</taxon>
        <taxon>Dikarya</taxon>
        <taxon>Ascomycota</taxon>
        <taxon>Pezizomycotina</taxon>
        <taxon>Sordariomycetes</taxon>
        <taxon>Sordariomycetidae</taxon>
        <taxon>Sordariales</taxon>
        <taxon>Sordariaceae</taxon>
        <taxon>Neurospora</taxon>
    </lineage>
</organism>
<dbReference type="InterPro" id="IPR011058">
    <property type="entry name" value="Cyanovirin-N"/>
</dbReference>
<evidence type="ECO:0000313" key="3">
    <source>
        <dbReference type="Proteomes" id="UP001285908"/>
    </source>
</evidence>
<dbReference type="PANTHER" id="PTHR42076:SF1">
    <property type="entry name" value="CYANOVIRIN-N DOMAIN-CONTAINING PROTEIN"/>
    <property type="match status" value="1"/>
</dbReference>
<protein>
    <submittedName>
        <fullName evidence="2">Cyanovirin-N</fullName>
    </submittedName>
</protein>
<dbReference type="RefSeq" id="XP_062693050.1">
    <property type="nucleotide sequence ID" value="XM_062835008.1"/>
</dbReference>
<sequence length="125" mass="14350">MSFHVTAEDARIEVRDNRTILFARLRREDGEWNDASYELDQIIGNNDGHFQWGGQNFTETAEDIRFHPKEGAAEQPILRARLRDCNGEFHDRDVNLTEIVENVNGQFQASKSTCRPASTDVQTLK</sequence>
<reference evidence="2 3" key="1">
    <citation type="journal article" date="2023" name="Mol. Phylogenet. Evol.">
        <title>Genome-scale phylogeny and comparative genomics of the fungal order Sordariales.</title>
        <authorList>
            <person name="Hensen N."/>
            <person name="Bonometti L."/>
            <person name="Westerberg I."/>
            <person name="Brannstrom I.O."/>
            <person name="Guillou S."/>
            <person name="Cros-Aarteil S."/>
            <person name="Calhoun S."/>
            <person name="Haridas S."/>
            <person name="Kuo A."/>
            <person name="Mondo S."/>
            <person name="Pangilinan J."/>
            <person name="Riley R."/>
            <person name="LaButti K."/>
            <person name="Andreopoulos B."/>
            <person name="Lipzen A."/>
            <person name="Chen C."/>
            <person name="Yan M."/>
            <person name="Daum C."/>
            <person name="Ng V."/>
            <person name="Clum A."/>
            <person name="Steindorff A."/>
            <person name="Ohm R.A."/>
            <person name="Martin F."/>
            <person name="Silar P."/>
            <person name="Natvig D.O."/>
            <person name="Lalanne C."/>
            <person name="Gautier V."/>
            <person name="Ament-Velasquez S.L."/>
            <person name="Kruys A."/>
            <person name="Hutchinson M.I."/>
            <person name="Powell A.J."/>
            <person name="Barry K."/>
            <person name="Miller A.N."/>
            <person name="Grigoriev I.V."/>
            <person name="Debuchy R."/>
            <person name="Gladieux P."/>
            <person name="Hiltunen Thoren M."/>
            <person name="Johannesson H."/>
        </authorList>
    </citation>
    <scope>NUCLEOTIDE SEQUENCE [LARGE SCALE GENOMIC DNA]</scope>
    <source>
        <strain evidence="2 3">FGSC 10403</strain>
    </source>
</reference>
<dbReference type="EMBL" id="JAULSX010000004">
    <property type="protein sequence ID" value="KAK3492592.1"/>
    <property type="molecule type" value="Genomic_DNA"/>
</dbReference>
<proteinExistence type="predicted"/>
<gene>
    <name evidence="2" type="ORF">B0T23DRAFT_317583</name>
</gene>
<dbReference type="InterPro" id="IPR036673">
    <property type="entry name" value="Cyanovirin-N_sf"/>
</dbReference>
<dbReference type="Pfam" id="PF08881">
    <property type="entry name" value="CVNH"/>
    <property type="match status" value="1"/>
</dbReference>
<evidence type="ECO:0000259" key="1">
    <source>
        <dbReference type="SMART" id="SM01111"/>
    </source>
</evidence>
<accession>A0AAJ0I7W6</accession>
<dbReference type="Gene3D" id="2.30.60.10">
    <property type="entry name" value="Cyanovirin-N"/>
    <property type="match status" value="1"/>
</dbReference>
<feature type="domain" description="Cyanovirin-N" evidence="1">
    <location>
        <begin position="2"/>
        <end position="109"/>
    </location>
</feature>
<dbReference type="Proteomes" id="UP001285908">
    <property type="component" value="Unassembled WGS sequence"/>
</dbReference>
<keyword evidence="3" id="KW-1185">Reference proteome</keyword>
<dbReference type="SUPFAM" id="SSF51322">
    <property type="entry name" value="Cyanovirin-N"/>
    <property type="match status" value="1"/>
</dbReference>
<dbReference type="SMART" id="SM01111">
    <property type="entry name" value="CVNH"/>
    <property type="match status" value="1"/>
</dbReference>